<dbReference type="InterPro" id="IPR007712">
    <property type="entry name" value="RelE/ParE_toxin"/>
</dbReference>
<organism evidence="3">
    <name type="scientific">Wolbachia endosymbiont of Aleurodicus dispersus</name>
    <dbReference type="NCBI Taxonomy" id="1288877"/>
    <lineage>
        <taxon>Bacteria</taxon>
        <taxon>Pseudomonadati</taxon>
        <taxon>Pseudomonadota</taxon>
        <taxon>Alphaproteobacteria</taxon>
        <taxon>Rickettsiales</taxon>
        <taxon>Anaplasmataceae</taxon>
        <taxon>Wolbachieae</taxon>
        <taxon>Wolbachia</taxon>
    </lineage>
</organism>
<dbReference type="EMBL" id="OUNE01000198">
    <property type="protein sequence ID" value="SPP33471.1"/>
    <property type="molecule type" value="Genomic_DNA"/>
</dbReference>
<comment type="similarity">
    <text evidence="1">Belongs to the RelE toxin family.</text>
</comment>
<dbReference type="Pfam" id="PF05016">
    <property type="entry name" value="ParE_toxin"/>
    <property type="match status" value="1"/>
</dbReference>
<keyword evidence="3" id="KW-0378">Hydrolase</keyword>
<dbReference type="PANTHER" id="PTHR35601">
    <property type="entry name" value="TOXIN RELE"/>
    <property type="match status" value="1"/>
</dbReference>
<dbReference type="AlphaFoldDB" id="A0A3B0JJM8"/>
<keyword evidence="2" id="KW-1277">Toxin-antitoxin system</keyword>
<sequence>MGLEHYKVKSLKSVVERDLPNLPKTIRLRIQKAIKERLTIDPINFGEPLHHNLRRLRVGEYRIIYRVNQLEQIVTITEIGHRCDIYKK</sequence>
<gene>
    <name evidence="3" type="primary">relG_2</name>
    <name evidence="3" type="ORF">WBAD_1116</name>
</gene>
<dbReference type="SUPFAM" id="SSF143011">
    <property type="entry name" value="RelE-like"/>
    <property type="match status" value="1"/>
</dbReference>
<dbReference type="EC" id="3.1.-.-" evidence="3"/>
<name>A0A3B0JJM8_9RICK</name>
<dbReference type="InterPro" id="IPR035093">
    <property type="entry name" value="RelE/ParE_toxin_dom_sf"/>
</dbReference>
<dbReference type="PANTHER" id="PTHR35601:SF1">
    <property type="entry name" value="TOXIN RELE"/>
    <property type="match status" value="1"/>
</dbReference>
<dbReference type="GO" id="GO:0016787">
    <property type="term" value="F:hydrolase activity"/>
    <property type="evidence" value="ECO:0007669"/>
    <property type="project" value="UniProtKB-KW"/>
</dbReference>
<evidence type="ECO:0000313" key="3">
    <source>
        <dbReference type="EMBL" id="SPP33471.1"/>
    </source>
</evidence>
<proteinExistence type="inferred from homology"/>
<dbReference type="Gene3D" id="3.30.2310.20">
    <property type="entry name" value="RelE-like"/>
    <property type="match status" value="1"/>
</dbReference>
<evidence type="ECO:0000256" key="1">
    <source>
        <dbReference type="ARBA" id="ARBA00006226"/>
    </source>
</evidence>
<reference evidence="3" key="1">
    <citation type="submission" date="2018-04" db="EMBL/GenBank/DDBJ databases">
        <authorList>
            <person name="Go L.Y."/>
            <person name="Mitchell J.A."/>
        </authorList>
    </citation>
    <scope>NUCLEOTIDE SEQUENCE</scope>
    <source>
        <strain evidence="3">WBAD</strain>
    </source>
</reference>
<evidence type="ECO:0000256" key="2">
    <source>
        <dbReference type="ARBA" id="ARBA00022649"/>
    </source>
</evidence>
<accession>A0A3B0JJM8</accession>
<protein>
    <submittedName>
        <fullName evidence="3">Toxin RelG</fullName>
        <ecNumber evidence="3">3.1.-.-</ecNumber>
    </submittedName>
</protein>